<dbReference type="AlphaFoldDB" id="H8Z1J8"/>
<evidence type="ECO:0000313" key="2">
    <source>
        <dbReference type="Proteomes" id="UP000002964"/>
    </source>
</evidence>
<reference evidence="1 2" key="2">
    <citation type="submission" date="2011-11" db="EMBL/GenBank/DDBJ databases">
        <authorList>
            <consortium name="US DOE Joint Genome Institute"/>
            <person name="Lucas S."/>
            <person name="Han J."/>
            <person name="Lapidus A."/>
            <person name="Cheng J.-F."/>
            <person name="Goodwin L."/>
            <person name="Pitluck S."/>
            <person name="Peters L."/>
            <person name="Ovchinnikova G."/>
            <person name="Zhang X."/>
            <person name="Detter J.C."/>
            <person name="Han C."/>
            <person name="Tapia R."/>
            <person name="Land M."/>
            <person name="Hauser L."/>
            <person name="Kyrpides N."/>
            <person name="Ivanova N."/>
            <person name="Pagani I."/>
            <person name="Vogl K."/>
            <person name="Liu Z."/>
            <person name="Overmann J."/>
            <person name="Frigaard N.-U."/>
            <person name="Bryant D."/>
            <person name="Woyke T."/>
        </authorList>
    </citation>
    <scope>NUCLEOTIDE SEQUENCE [LARGE SCALE GENOMIC DNA]</scope>
    <source>
        <strain evidence="1 2">970</strain>
    </source>
</reference>
<dbReference type="eggNOG" id="COG3728">
    <property type="taxonomic scope" value="Bacteria"/>
</dbReference>
<gene>
    <name evidence="1" type="ORF">Thi970DRAFT_01651</name>
</gene>
<sequence>MELAIVNGRRKRFIDEYLVDGNGAAAARRAGYAASCARQTGSDLLANPDVARAVQRKREAVARRLSVTHDSVAMGFMEAFEVAREQSDPGAMISACHRLAEFCGLYPDKQRQLPAGRMLKELSDAELRAMAEG</sequence>
<dbReference type="Gene3D" id="1.10.10.1400">
    <property type="entry name" value="Terminase, small subunit, N-terminal DNA-binding domain, HTH motif"/>
    <property type="match status" value="1"/>
</dbReference>
<dbReference type="STRING" id="631362.Thi970DRAFT_01651"/>
<evidence type="ECO:0000313" key="1">
    <source>
        <dbReference type="EMBL" id="EIC21443.1"/>
    </source>
</evidence>
<dbReference type="HOGENOM" id="CLU_1905822_0_0_6"/>
<name>H8Z1J8_9GAMM</name>
<dbReference type="GO" id="GO:0051276">
    <property type="term" value="P:chromosome organization"/>
    <property type="evidence" value="ECO:0007669"/>
    <property type="project" value="InterPro"/>
</dbReference>
<organism evidence="1 2">
    <name type="scientific">Thiorhodovibrio frisius</name>
    <dbReference type="NCBI Taxonomy" id="631362"/>
    <lineage>
        <taxon>Bacteria</taxon>
        <taxon>Pseudomonadati</taxon>
        <taxon>Pseudomonadota</taxon>
        <taxon>Gammaproteobacteria</taxon>
        <taxon>Chromatiales</taxon>
        <taxon>Chromatiaceae</taxon>
        <taxon>Thiorhodovibrio</taxon>
    </lineage>
</organism>
<dbReference type="InterPro" id="IPR005335">
    <property type="entry name" value="Terminase_ssu"/>
</dbReference>
<dbReference type="InterPro" id="IPR038713">
    <property type="entry name" value="Terminase_Gp1_N_sf"/>
</dbReference>
<dbReference type="Pfam" id="PF03592">
    <property type="entry name" value="Terminase_2"/>
    <property type="match status" value="1"/>
</dbReference>
<dbReference type="Proteomes" id="UP000002964">
    <property type="component" value="Unassembled WGS sequence"/>
</dbReference>
<protein>
    <submittedName>
        <fullName evidence="1">Phage terminase, small subunit</fullName>
    </submittedName>
</protein>
<accession>H8Z1J8</accession>
<keyword evidence="2" id="KW-1185">Reference proteome</keyword>
<reference evidence="2" key="1">
    <citation type="submission" date="2011-06" db="EMBL/GenBank/DDBJ databases">
        <authorList>
            <consortium name="US DOE Joint Genome Institute (JGI-PGF)"/>
            <person name="Lucas S."/>
            <person name="Han J."/>
            <person name="Lapidus A."/>
            <person name="Cheng J.-F."/>
            <person name="Goodwin L."/>
            <person name="Pitluck S."/>
            <person name="Peters L."/>
            <person name="Land M.L."/>
            <person name="Hauser L."/>
            <person name="Vogl K."/>
            <person name="Liu Z."/>
            <person name="Overmann J."/>
            <person name="Frigaard N.-U."/>
            <person name="Bryant D.A."/>
            <person name="Woyke T.J."/>
        </authorList>
    </citation>
    <scope>NUCLEOTIDE SEQUENCE [LARGE SCALE GENOMIC DNA]</scope>
    <source>
        <strain evidence="2">970</strain>
    </source>
</reference>
<dbReference type="EMBL" id="JH603169">
    <property type="protein sequence ID" value="EIC21443.1"/>
    <property type="molecule type" value="Genomic_DNA"/>
</dbReference>
<proteinExistence type="predicted"/>
<dbReference type="RefSeq" id="WP_009148028.1">
    <property type="nucleotide sequence ID" value="NZ_CP121471.1"/>
</dbReference>